<keyword evidence="2" id="KW-0808">Transferase</keyword>
<reference evidence="2 3" key="1">
    <citation type="submission" date="2019-02" db="EMBL/GenBank/DDBJ databases">
        <title>Deep-cultivation of Planctomycetes and their phenomic and genomic characterization uncovers novel biology.</title>
        <authorList>
            <person name="Wiegand S."/>
            <person name="Jogler M."/>
            <person name="Boedeker C."/>
            <person name="Pinto D."/>
            <person name="Vollmers J."/>
            <person name="Rivas-Marin E."/>
            <person name="Kohn T."/>
            <person name="Peeters S.H."/>
            <person name="Heuer A."/>
            <person name="Rast P."/>
            <person name="Oberbeckmann S."/>
            <person name="Bunk B."/>
            <person name="Jeske O."/>
            <person name="Meyerdierks A."/>
            <person name="Storesund J.E."/>
            <person name="Kallscheuer N."/>
            <person name="Luecker S."/>
            <person name="Lage O.M."/>
            <person name="Pohl T."/>
            <person name="Merkel B.J."/>
            <person name="Hornburger P."/>
            <person name="Mueller R.-W."/>
            <person name="Bruemmer F."/>
            <person name="Labrenz M."/>
            <person name="Spormann A.M."/>
            <person name="Op den Camp H."/>
            <person name="Overmann J."/>
            <person name="Amann R."/>
            <person name="Jetten M.S.M."/>
            <person name="Mascher T."/>
            <person name="Medema M.H."/>
            <person name="Devos D.P."/>
            <person name="Kaster A.-K."/>
            <person name="Ovreas L."/>
            <person name="Rohde M."/>
            <person name="Galperin M.Y."/>
            <person name="Jogler C."/>
        </authorList>
    </citation>
    <scope>NUCLEOTIDE SEQUENCE [LARGE SCALE GENOMIC DNA]</scope>
    <source>
        <strain evidence="2 3">Q31a</strain>
    </source>
</reference>
<evidence type="ECO:0000259" key="1">
    <source>
        <dbReference type="Pfam" id="PF03781"/>
    </source>
</evidence>
<dbReference type="PANTHER" id="PTHR23150:SF19">
    <property type="entry name" value="FORMYLGLYCINE-GENERATING ENZYME"/>
    <property type="match status" value="1"/>
</dbReference>
<dbReference type="PANTHER" id="PTHR23150">
    <property type="entry name" value="SULFATASE MODIFYING FACTOR 1, 2"/>
    <property type="match status" value="1"/>
</dbReference>
<keyword evidence="3" id="KW-1185">Reference proteome</keyword>
<organism evidence="2 3">
    <name type="scientific">Aureliella helgolandensis</name>
    <dbReference type="NCBI Taxonomy" id="2527968"/>
    <lineage>
        <taxon>Bacteria</taxon>
        <taxon>Pseudomonadati</taxon>
        <taxon>Planctomycetota</taxon>
        <taxon>Planctomycetia</taxon>
        <taxon>Pirellulales</taxon>
        <taxon>Pirellulaceae</taxon>
        <taxon>Aureliella</taxon>
    </lineage>
</organism>
<dbReference type="SUPFAM" id="SSF56436">
    <property type="entry name" value="C-type lectin-like"/>
    <property type="match status" value="1"/>
</dbReference>
<keyword evidence="2" id="KW-0418">Kinase</keyword>
<dbReference type="AlphaFoldDB" id="A0A518GH35"/>
<proteinExistence type="predicted"/>
<protein>
    <submittedName>
        <fullName evidence="2">Serine/threonine-protein kinase pkn1</fullName>
        <ecNumber evidence="2">2.7.11.1</ecNumber>
    </submittedName>
</protein>
<dbReference type="InterPro" id="IPR005532">
    <property type="entry name" value="SUMF_dom"/>
</dbReference>
<sequence length="359" mass="40892">MIFQLSMVVQPLMQPGRVFWGLVCGMLMCGTWPAQAEEPIQNTLGMKLVRIVAGEFQMGLREREDVLANHKRSAYQLEIHAGLEMPQFPVRITKDFWLGETEVTVGQFRRFVTSTGYVTDAERADAALVFCPDAEPLDRFSLIEGRHWRQPGFEQSDEHPVTCVSWNDANAFCRWLSKTEVVRYRLPSEAEWEYACRSGTSTCYSCGDDPDRVYAYANVADATLYQMFPQEVIRQRVVGLEPNQGDGFVYTAPVASRKPNPWGICDMHGNVWEWCSDKYSPGVYQEMLDDARRRGSRQNPEAILDFAVLEDTPQHQHGDWRSLRGGSWYVSPIQCRSTVRAFAEAGDAASYLGFRVVRE</sequence>
<evidence type="ECO:0000313" key="3">
    <source>
        <dbReference type="Proteomes" id="UP000318017"/>
    </source>
</evidence>
<dbReference type="GO" id="GO:0120147">
    <property type="term" value="F:formylglycine-generating oxidase activity"/>
    <property type="evidence" value="ECO:0007669"/>
    <property type="project" value="TreeGrafter"/>
</dbReference>
<dbReference type="Proteomes" id="UP000318017">
    <property type="component" value="Chromosome"/>
</dbReference>
<dbReference type="EMBL" id="CP036298">
    <property type="protein sequence ID" value="QDV27894.1"/>
    <property type="molecule type" value="Genomic_DNA"/>
</dbReference>
<dbReference type="RefSeq" id="WP_231690984.1">
    <property type="nucleotide sequence ID" value="NZ_CP036298.1"/>
</dbReference>
<gene>
    <name evidence="2" type="primary">pkn1_4</name>
    <name evidence="2" type="ORF">Q31a_62870</name>
</gene>
<accession>A0A518GH35</accession>
<dbReference type="InterPro" id="IPR051043">
    <property type="entry name" value="Sulfatase_Mod_Factor_Kinase"/>
</dbReference>
<feature type="domain" description="Sulfatase-modifying factor enzyme-like" evidence="1">
    <location>
        <begin position="48"/>
        <end position="358"/>
    </location>
</feature>
<dbReference type="InterPro" id="IPR042095">
    <property type="entry name" value="SUMF_sf"/>
</dbReference>
<dbReference type="Gene3D" id="3.90.1580.10">
    <property type="entry name" value="paralog of FGE (formylglycine-generating enzyme)"/>
    <property type="match status" value="1"/>
</dbReference>
<evidence type="ECO:0000313" key="2">
    <source>
        <dbReference type="EMBL" id="QDV27894.1"/>
    </source>
</evidence>
<name>A0A518GH35_9BACT</name>
<dbReference type="GO" id="GO:0004674">
    <property type="term" value="F:protein serine/threonine kinase activity"/>
    <property type="evidence" value="ECO:0007669"/>
    <property type="project" value="UniProtKB-EC"/>
</dbReference>
<dbReference type="Pfam" id="PF03781">
    <property type="entry name" value="FGE-sulfatase"/>
    <property type="match status" value="1"/>
</dbReference>
<dbReference type="EC" id="2.7.11.1" evidence="2"/>
<dbReference type="InterPro" id="IPR016187">
    <property type="entry name" value="CTDL_fold"/>
</dbReference>
<dbReference type="KEGG" id="ahel:Q31a_62870"/>